<protein>
    <submittedName>
        <fullName evidence="1">Uncharacterized protein</fullName>
    </submittedName>
</protein>
<feature type="non-terminal residue" evidence="1">
    <location>
        <position position="67"/>
    </location>
</feature>
<name>I6F9J9_SHIBO</name>
<dbReference type="Proteomes" id="UP000004199">
    <property type="component" value="Unassembled WGS sequence"/>
</dbReference>
<dbReference type="EMBL" id="AKNB01000014">
    <property type="protein sequence ID" value="EIQ52941.1"/>
    <property type="molecule type" value="Genomic_DNA"/>
</dbReference>
<dbReference type="AlphaFoldDB" id="I6F9J9"/>
<proteinExistence type="predicted"/>
<sequence>MFLLATATGVLLNPRNPLIQITVIIIRGNSDDSVGTMNKQGSQMLVTFFRHIHENFPVAIRVLAHNQ</sequence>
<gene>
    <name evidence="1" type="ORF">SB444474_5348</name>
</gene>
<evidence type="ECO:0000313" key="2">
    <source>
        <dbReference type="Proteomes" id="UP000004199"/>
    </source>
</evidence>
<reference evidence="1 2" key="1">
    <citation type="submission" date="2012-03" db="EMBL/GenBank/DDBJ databases">
        <authorList>
            <person name="Rasko D."/>
            <person name="Redman J."/>
            <person name="Daugherty S.C."/>
            <person name="Tallon L."/>
            <person name="Sadzewicz L."/>
            <person name="Jones K."/>
            <person name="Santana-Cruz I."/>
            <person name="Liu X."/>
        </authorList>
    </citation>
    <scope>NUCLEOTIDE SEQUENCE [LARGE SCALE GENOMIC DNA]</scope>
    <source>
        <strain evidence="1 2">4444-74</strain>
    </source>
</reference>
<evidence type="ECO:0000313" key="1">
    <source>
        <dbReference type="EMBL" id="EIQ52941.1"/>
    </source>
</evidence>
<accession>I6F9J9</accession>
<organism evidence="1 2">
    <name type="scientific">Shigella boydii 4444-74</name>
    <dbReference type="NCBI Taxonomy" id="766140"/>
    <lineage>
        <taxon>Bacteria</taxon>
        <taxon>Pseudomonadati</taxon>
        <taxon>Pseudomonadota</taxon>
        <taxon>Gammaproteobacteria</taxon>
        <taxon>Enterobacterales</taxon>
        <taxon>Enterobacteriaceae</taxon>
        <taxon>Shigella</taxon>
    </lineage>
</organism>
<comment type="caution">
    <text evidence="1">The sequence shown here is derived from an EMBL/GenBank/DDBJ whole genome shotgun (WGS) entry which is preliminary data.</text>
</comment>